<evidence type="ECO:0000256" key="6">
    <source>
        <dbReference type="ARBA" id="ARBA00071176"/>
    </source>
</evidence>
<dbReference type="GO" id="GO:0005615">
    <property type="term" value="C:extracellular space"/>
    <property type="evidence" value="ECO:0007669"/>
    <property type="project" value="InterPro"/>
</dbReference>
<evidence type="ECO:0000313" key="10">
    <source>
        <dbReference type="RefSeq" id="XP_054841819.1"/>
    </source>
</evidence>
<dbReference type="GO" id="GO:0004867">
    <property type="term" value="F:serine-type endopeptidase inhibitor activity"/>
    <property type="evidence" value="ECO:0007669"/>
    <property type="project" value="InterPro"/>
</dbReference>
<dbReference type="InterPro" id="IPR036186">
    <property type="entry name" value="Serpin_sf"/>
</dbReference>
<dbReference type="RefSeq" id="XP_054841819.1">
    <property type="nucleotide sequence ID" value="XM_054985844.1"/>
</dbReference>
<proteinExistence type="inferred from homology"/>
<dbReference type="InterPro" id="IPR023796">
    <property type="entry name" value="Serpin_dom"/>
</dbReference>
<evidence type="ECO:0000256" key="2">
    <source>
        <dbReference type="ARBA" id="ARBA00006426"/>
    </source>
</evidence>
<keyword evidence="9" id="KW-1185">Reference proteome</keyword>
<name>A0AA97L4B6_EUBMA</name>
<dbReference type="InterPro" id="IPR042185">
    <property type="entry name" value="Serpin_sf_2"/>
</dbReference>
<dbReference type="Gene3D" id="3.30.497.10">
    <property type="entry name" value="Antithrombin, subunit I, domain 2"/>
    <property type="match status" value="1"/>
</dbReference>
<comment type="similarity">
    <text evidence="2">Belongs to the serpin family. Ov-serpin subfamily.</text>
</comment>
<dbReference type="Proteomes" id="UP001190640">
    <property type="component" value="Chromosome 7"/>
</dbReference>
<dbReference type="KEGG" id="emc:129333905"/>
<evidence type="ECO:0000313" key="9">
    <source>
        <dbReference type="Proteomes" id="UP001190640"/>
    </source>
</evidence>
<dbReference type="Pfam" id="PF00079">
    <property type="entry name" value="Serpin"/>
    <property type="match status" value="1"/>
</dbReference>
<feature type="domain" description="Serpin" evidence="8">
    <location>
        <begin position="13"/>
        <end position="356"/>
    </location>
</feature>
<dbReference type="PANTHER" id="PTHR11461:SF199">
    <property type="entry name" value="SERPIN B11"/>
    <property type="match status" value="1"/>
</dbReference>
<keyword evidence="4" id="KW-0597">Phosphoprotein</keyword>
<evidence type="ECO:0000256" key="4">
    <source>
        <dbReference type="ARBA" id="ARBA00022553"/>
    </source>
</evidence>
<dbReference type="FunFam" id="2.30.39.10:FF:000001">
    <property type="entry name" value="Serpin family B member 2"/>
    <property type="match status" value="1"/>
</dbReference>
<dbReference type="CDD" id="cd19956">
    <property type="entry name" value="serpinB"/>
    <property type="match status" value="1"/>
</dbReference>
<sequence length="356" mass="40631">MSTVKEAINQFGVNLFKELAKENPTENIFLSPLSISASLAMVLLGSRHDTAKQMEKDLSLDKITGSGSSSDVAGARCDKPRGIHSQIKALLEVINQPTKNYALSIANRLYGAQQYEFLQQYLYCIKELYGAELERVDFQHAAEEVRKKINSWDESQTNDKIKNLFPPGTIDETTILVLVNAIYFKGMWKRPFQKSNTKEEPFWINQNQRKNVQMMRQKDVFSWAQIQNPKMQVLELPYDQGDLSMLLLLPDDKEGLDQLQKQLSYAKFKEWTSPSNMKEEQLIVLLPKLKLEVQYELLPALKVLGMKDVFTRGKADLTGMSENQDIFISRVVHKAYLEVNEEGTETATATDLLDLP</sequence>
<keyword evidence="3" id="KW-0963">Cytoplasm</keyword>
<evidence type="ECO:0000259" key="8">
    <source>
        <dbReference type="SMART" id="SM00093"/>
    </source>
</evidence>
<reference evidence="10" key="1">
    <citation type="submission" date="2025-08" db="UniProtKB">
        <authorList>
            <consortium name="RefSeq"/>
        </authorList>
    </citation>
    <scope>IDENTIFICATION</scope>
    <source>
        <tissue evidence="10">Blood</tissue>
    </source>
</reference>
<gene>
    <name evidence="10" type="primary">LOC129333905</name>
</gene>
<dbReference type="AlphaFoldDB" id="A0AA97L4B6"/>
<dbReference type="GO" id="GO:0005737">
    <property type="term" value="C:cytoplasm"/>
    <property type="evidence" value="ECO:0007669"/>
    <property type="project" value="UniProtKB-SubCell"/>
</dbReference>
<evidence type="ECO:0000256" key="5">
    <source>
        <dbReference type="ARBA" id="ARBA00057920"/>
    </source>
</evidence>
<dbReference type="Gene3D" id="2.30.39.10">
    <property type="entry name" value="Alpha-1-antitrypsin, domain 1"/>
    <property type="match status" value="1"/>
</dbReference>
<dbReference type="InterPro" id="IPR000215">
    <property type="entry name" value="Serpin_fam"/>
</dbReference>
<comment type="subcellular location">
    <subcellularLocation>
        <location evidence="1">Cytoplasm</location>
    </subcellularLocation>
</comment>
<dbReference type="SUPFAM" id="SSF56574">
    <property type="entry name" value="Serpins"/>
    <property type="match status" value="1"/>
</dbReference>
<dbReference type="FunFam" id="3.30.497.10:FF:000015">
    <property type="entry name" value="Serpin family B member 7"/>
    <property type="match status" value="1"/>
</dbReference>
<dbReference type="PANTHER" id="PTHR11461">
    <property type="entry name" value="SERINE PROTEASE INHIBITOR, SERPIN"/>
    <property type="match status" value="1"/>
</dbReference>
<evidence type="ECO:0000256" key="1">
    <source>
        <dbReference type="ARBA" id="ARBA00004496"/>
    </source>
</evidence>
<evidence type="ECO:0000256" key="3">
    <source>
        <dbReference type="ARBA" id="ARBA00022490"/>
    </source>
</evidence>
<dbReference type="SMART" id="SM00093">
    <property type="entry name" value="SERPIN"/>
    <property type="match status" value="1"/>
</dbReference>
<accession>A0AA97L4B6</accession>
<dbReference type="GeneID" id="129333905"/>
<protein>
    <recommendedName>
        <fullName evidence="6">Serpin B7</fullName>
    </recommendedName>
    <alternativeName>
        <fullName evidence="7">Megsin</fullName>
    </alternativeName>
</protein>
<evidence type="ECO:0000256" key="7">
    <source>
        <dbReference type="ARBA" id="ARBA00079300"/>
    </source>
</evidence>
<comment type="function">
    <text evidence="5">Might function as an inhibitor of Lys-specific proteases. Might influence the maturation of megakaryocytes via its action as a serpin.</text>
</comment>
<dbReference type="InterPro" id="IPR042178">
    <property type="entry name" value="Serpin_sf_1"/>
</dbReference>
<organism evidence="9 10">
    <name type="scientific">Eublepharis macularius</name>
    <name type="common">Leopard gecko</name>
    <name type="synonym">Cyrtodactylus macularius</name>
    <dbReference type="NCBI Taxonomy" id="481883"/>
    <lineage>
        <taxon>Eukaryota</taxon>
        <taxon>Metazoa</taxon>
        <taxon>Chordata</taxon>
        <taxon>Craniata</taxon>
        <taxon>Vertebrata</taxon>
        <taxon>Euteleostomi</taxon>
        <taxon>Lepidosauria</taxon>
        <taxon>Squamata</taxon>
        <taxon>Bifurcata</taxon>
        <taxon>Gekkota</taxon>
        <taxon>Eublepharidae</taxon>
        <taxon>Eublepharinae</taxon>
        <taxon>Eublepharis</taxon>
    </lineage>
</organism>